<dbReference type="RefSeq" id="WP_341876647.1">
    <property type="nucleotide sequence ID" value="NZ_CP121687.1"/>
</dbReference>
<dbReference type="CDD" id="cd06127">
    <property type="entry name" value="DEDDh"/>
    <property type="match status" value="1"/>
</dbReference>
<reference evidence="6 7" key="1">
    <citation type="submission" date="2023-03" db="EMBL/GenBank/DDBJ databases">
        <title>Novel Species.</title>
        <authorList>
            <person name="Ma S."/>
        </authorList>
    </citation>
    <scope>NUCLEOTIDE SEQUENCE [LARGE SCALE GENOMIC DNA]</scope>
    <source>
        <strain evidence="6 7">LIND6LT2</strain>
    </source>
</reference>
<dbReference type="Pfam" id="PF00929">
    <property type="entry name" value="RNase_T"/>
    <property type="match status" value="1"/>
</dbReference>
<keyword evidence="4" id="KW-0175">Coiled coil</keyword>
<feature type="domain" description="Exonuclease" evidence="5">
    <location>
        <begin position="159"/>
        <end position="328"/>
    </location>
</feature>
<dbReference type="PANTHER" id="PTHR30231">
    <property type="entry name" value="DNA POLYMERASE III SUBUNIT EPSILON"/>
    <property type="match status" value="1"/>
</dbReference>
<dbReference type="PANTHER" id="PTHR30231:SF4">
    <property type="entry name" value="PROTEIN NEN2"/>
    <property type="match status" value="1"/>
</dbReference>
<name>A0ABZ2Y6K3_9FIRM</name>
<sequence length="469" mass="54501">MNSANEINYLVGKKNSLEIHKDGVILTDHKSNISKKIEYHRLSSIFYEEATIIRLGVIGFKNKLIKNHIDYFYFSFFQRKEAEKLYSTLEVYVADYKKRKKLENQLQEKEIEPNKDSKNESSSKILRTLNNNICITASINKTVKSKSASSMILKSIYNEFIALDVETTGLDPEQDRIIEISLIKFKDGNPIDSINSLINPKIKIPKEITELTGITNEMVENENTIEDILSEIINFIGTHAIVAHNAIFDIKFLRSACRRFFDDENYYIENPIIDTLKLSRLIFKDLPNHKLPTVLDHINYSASEHHRSYADALGAAQIYLKYCDFYNQKLIEKQKDFSQDELKCYEIVKEILLKNNKSITYLKYGKAGNYIDIRNVISMLKIKLKGKKSYVLTNLDEKIIDPYRTQFAIEEAAKSESGNFRILINSPEDIYKLENLILESFKKSEEHIKSYRENVLSAEKRLQEYLMSV</sequence>
<accession>A0ABZ2Y6K3</accession>
<dbReference type="SUPFAM" id="SSF53098">
    <property type="entry name" value="Ribonuclease H-like"/>
    <property type="match status" value="1"/>
</dbReference>
<dbReference type="InterPro" id="IPR013520">
    <property type="entry name" value="Ribonucl_H"/>
</dbReference>
<dbReference type="EMBL" id="CP121687">
    <property type="protein sequence ID" value="WZL69661.1"/>
    <property type="molecule type" value="Genomic_DNA"/>
</dbReference>
<proteinExistence type="predicted"/>
<organism evidence="6 7">
    <name type="scientific">Defluviitalea saccharophila</name>
    <dbReference type="NCBI Taxonomy" id="879970"/>
    <lineage>
        <taxon>Bacteria</taxon>
        <taxon>Bacillati</taxon>
        <taxon>Bacillota</taxon>
        <taxon>Clostridia</taxon>
        <taxon>Lachnospirales</taxon>
        <taxon>Defluviitaleaceae</taxon>
        <taxon>Defluviitalea</taxon>
    </lineage>
</organism>
<dbReference type="Gene3D" id="3.30.420.10">
    <property type="entry name" value="Ribonuclease H-like superfamily/Ribonuclease H"/>
    <property type="match status" value="1"/>
</dbReference>
<dbReference type="NCBIfam" id="TIGR00573">
    <property type="entry name" value="dnaq"/>
    <property type="match status" value="1"/>
</dbReference>
<keyword evidence="1" id="KW-0540">Nuclease</keyword>
<keyword evidence="3 6" id="KW-0269">Exonuclease</keyword>
<keyword evidence="2" id="KW-0378">Hydrolase</keyword>
<dbReference type="Proteomes" id="UP001486565">
    <property type="component" value="Chromosome"/>
</dbReference>
<keyword evidence="7" id="KW-1185">Reference proteome</keyword>
<dbReference type="GO" id="GO:0004527">
    <property type="term" value="F:exonuclease activity"/>
    <property type="evidence" value="ECO:0007669"/>
    <property type="project" value="UniProtKB-KW"/>
</dbReference>
<gene>
    <name evidence="6" type="ORF">QBE51_12865</name>
</gene>
<evidence type="ECO:0000313" key="7">
    <source>
        <dbReference type="Proteomes" id="UP001486565"/>
    </source>
</evidence>
<evidence type="ECO:0000313" key="6">
    <source>
        <dbReference type="EMBL" id="WZL69661.1"/>
    </source>
</evidence>
<evidence type="ECO:0000256" key="1">
    <source>
        <dbReference type="ARBA" id="ARBA00022722"/>
    </source>
</evidence>
<dbReference type="InterPro" id="IPR006054">
    <property type="entry name" value="DnaQ"/>
</dbReference>
<dbReference type="InterPro" id="IPR036397">
    <property type="entry name" value="RNaseH_sf"/>
</dbReference>
<feature type="coiled-coil region" evidence="4">
    <location>
        <begin position="441"/>
        <end position="468"/>
    </location>
</feature>
<evidence type="ECO:0000256" key="3">
    <source>
        <dbReference type="ARBA" id="ARBA00022839"/>
    </source>
</evidence>
<dbReference type="InterPro" id="IPR012337">
    <property type="entry name" value="RNaseH-like_sf"/>
</dbReference>
<evidence type="ECO:0000256" key="4">
    <source>
        <dbReference type="SAM" id="Coils"/>
    </source>
</evidence>
<protein>
    <submittedName>
        <fullName evidence="6">Exonuclease domain-containing protein</fullName>
    </submittedName>
</protein>
<evidence type="ECO:0000256" key="2">
    <source>
        <dbReference type="ARBA" id="ARBA00022801"/>
    </source>
</evidence>
<evidence type="ECO:0000259" key="5">
    <source>
        <dbReference type="SMART" id="SM00479"/>
    </source>
</evidence>
<dbReference type="SMART" id="SM00479">
    <property type="entry name" value="EXOIII"/>
    <property type="match status" value="1"/>
</dbReference>